<sequence>VSIIMASPFPSIEIPNVDLWTLLFERADRPYALDKTLFLDPLSDHTLSFRQLRQRSLAFTEAIQTQWKWQPGEVLMVVAPNSIALPEVIYGTLAAGGVVCPVNPHYRADELRHPLTDARVKAVVTTQTQAPVVFEAADRAGLSRDRVLVLDALSPTLVVDHHDSPARDRPHQPPIASPEDLAFLVYSSGTTGLPKGVMLSHRNLVANLAQNVAIDGANLTAADRAIAVLPFFHIYGITYLLNLTVFIGMSIAVLPRFQFDPFCTTIQRHRITYAYVVPPVVLELVTNPRVAQYDLSSLRMTLSAAAPLALELIHALRKKLDIPVRQAYGMSECAPCTHLQTFEEALTHPGSVGRLMPNMTATFAAVPGEESPTHSPGTKPLPGELWVTGPNVFSGYLNNPKADAESFSDDAQRFYKTGDVGYVDADGNLFITDRVKELIKYNGFQVAPAELEGIILGFEEVVADVAVVGVASGTAGTELPRAYVVVKEGVLGSAELGRRIEAYVKQRVVSYKQLRGGVRFVDAIPRNPSGKILRREVKRLQREAKL</sequence>
<evidence type="ECO:0000313" key="1">
    <source>
        <dbReference type="EMBL" id="RAH66714.1"/>
    </source>
</evidence>
<organism evidence="1 2">
    <name type="scientific">Aspergillus aculeatinus CBS 121060</name>
    <dbReference type="NCBI Taxonomy" id="1448322"/>
    <lineage>
        <taxon>Eukaryota</taxon>
        <taxon>Fungi</taxon>
        <taxon>Dikarya</taxon>
        <taxon>Ascomycota</taxon>
        <taxon>Pezizomycotina</taxon>
        <taxon>Eurotiomycetes</taxon>
        <taxon>Eurotiomycetidae</taxon>
        <taxon>Eurotiales</taxon>
        <taxon>Aspergillaceae</taxon>
        <taxon>Aspergillus</taxon>
        <taxon>Aspergillus subgen. Circumdati</taxon>
    </lineage>
</organism>
<name>A0ACD1GZS4_9EURO</name>
<dbReference type="Proteomes" id="UP000249661">
    <property type="component" value="Unassembled WGS sequence"/>
</dbReference>
<gene>
    <name evidence="1" type="ORF">BO66DRAFT_459088</name>
</gene>
<reference evidence="1" key="1">
    <citation type="submission" date="2018-02" db="EMBL/GenBank/DDBJ databases">
        <title>The genomes of Aspergillus section Nigri reveals drivers in fungal speciation.</title>
        <authorList>
            <consortium name="DOE Joint Genome Institute"/>
            <person name="Vesth T.C."/>
            <person name="Nybo J."/>
            <person name="Theobald S."/>
            <person name="Brandl J."/>
            <person name="Frisvad J.C."/>
            <person name="Nielsen K.F."/>
            <person name="Lyhne E.K."/>
            <person name="Kogle M.E."/>
            <person name="Kuo A."/>
            <person name="Riley R."/>
            <person name="Clum A."/>
            <person name="Nolan M."/>
            <person name="Lipzen A."/>
            <person name="Salamov A."/>
            <person name="Henrissat B."/>
            <person name="Wiebenga A."/>
            <person name="De vries R.P."/>
            <person name="Grigoriev I.V."/>
            <person name="Mortensen U.H."/>
            <person name="Andersen M.R."/>
            <person name="Baker S.E."/>
        </authorList>
    </citation>
    <scope>NUCLEOTIDE SEQUENCE</scope>
    <source>
        <strain evidence="1">CBS 121060</strain>
    </source>
</reference>
<protein>
    <submittedName>
        <fullName evidence="1">Acetyl-CoA synthetase-like protein</fullName>
    </submittedName>
</protein>
<proteinExistence type="predicted"/>
<dbReference type="EMBL" id="KZ824980">
    <property type="protein sequence ID" value="RAH66714.1"/>
    <property type="molecule type" value="Genomic_DNA"/>
</dbReference>
<accession>A0ACD1GZS4</accession>
<feature type="non-terminal residue" evidence="1">
    <location>
        <position position="1"/>
    </location>
</feature>
<keyword evidence="2" id="KW-1185">Reference proteome</keyword>
<evidence type="ECO:0000313" key="2">
    <source>
        <dbReference type="Proteomes" id="UP000249661"/>
    </source>
</evidence>